<keyword evidence="3" id="KW-1185">Reference proteome</keyword>
<dbReference type="InterPro" id="IPR038724">
    <property type="entry name" value="RepA"/>
</dbReference>
<proteinExistence type="predicted"/>
<evidence type="ECO:0000256" key="1">
    <source>
        <dbReference type="SAM" id="MobiDB-lite"/>
    </source>
</evidence>
<comment type="caution">
    <text evidence="2">The sequence shown here is derived from an EMBL/GenBank/DDBJ whole genome shotgun (WGS) entry which is preliminary data.</text>
</comment>
<reference evidence="2 3" key="1">
    <citation type="submission" date="2019-07" db="EMBL/GenBank/DDBJ databases">
        <title>Reclasification of Spiribacter aquaticus.</title>
        <authorList>
            <person name="Leon M.J."/>
            <person name="Sanchez-Porro C."/>
            <person name="Ventosa A."/>
        </authorList>
    </citation>
    <scope>NUCLEOTIDE SEQUENCE [LARGE SCALE GENOMIC DNA]</scope>
    <source>
        <strain evidence="2 3">SP30</strain>
    </source>
</reference>
<dbReference type="InterPro" id="IPR027417">
    <property type="entry name" value="P-loop_NTPase"/>
</dbReference>
<evidence type="ECO:0000313" key="2">
    <source>
        <dbReference type="EMBL" id="TVO63448.1"/>
    </source>
</evidence>
<sequence length="397" mass="43098">MNMYALRNLPLPPHAGLRFIRAKDLKLRAPEWIVRHRIEHDSINLMFGAPSGGKSFVAIDIAASIASGRAWAGANTQMGPVLFLAGEGRDGLTRRLKAWCIRHDVEQGSLDLGISSSSSRLTEPEGKRELQAAVDGFVSESGMPGLLVVDTLARNFGSGDENSNADMGAAISALDRIRSEYGCAVLLVHHCGHNDTSRARGASSLFAAVDSAFKVDQDDEGVVRLEWTKTKDTPIPEPLAFKMRQVELPIVDDRGDPLTSAILDPVGHEIRHDQSPSIGTSQSAALDALKELKVEFARNLANDGRSPDEARVSMDDWRQRMKEHGLSRQRVSDSPQRLASKGLVCIKEGFVELTEKAGPFEADRCPSLSAPPRGRTDGTPDMDLGQGSGQALEESRF</sequence>
<organism evidence="2 3">
    <name type="scientific">Spiribacter aquaticus</name>
    <dbReference type="NCBI Taxonomy" id="1935996"/>
    <lineage>
        <taxon>Bacteria</taxon>
        <taxon>Pseudomonadati</taxon>
        <taxon>Pseudomonadota</taxon>
        <taxon>Gammaproteobacteria</taxon>
        <taxon>Chromatiales</taxon>
        <taxon>Ectothiorhodospiraceae</taxon>
        <taxon>Spiribacter</taxon>
    </lineage>
</organism>
<evidence type="ECO:0000313" key="3">
    <source>
        <dbReference type="Proteomes" id="UP000316688"/>
    </source>
</evidence>
<protein>
    <submittedName>
        <fullName evidence="2">AAA family ATPase</fullName>
    </submittedName>
</protein>
<dbReference type="Pfam" id="PF13481">
    <property type="entry name" value="AAA_25"/>
    <property type="match status" value="1"/>
</dbReference>
<accession>A0A557REA2</accession>
<gene>
    <name evidence="2" type="ORF">FPL11_09905</name>
</gene>
<dbReference type="AlphaFoldDB" id="A0A557REA2"/>
<dbReference type="SUPFAM" id="SSF52540">
    <property type="entry name" value="P-loop containing nucleoside triphosphate hydrolases"/>
    <property type="match status" value="1"/>
</dbReference>
<dbReference type="Proteomes" id="UP000316688">
    <property type="component" value="Unassembled WGS sequence"/>
</dbReference>
<feature type="region of interest" description="Disordered" evidence="1">
    <location>
        <begin position="357"/>
        <end position="397"/>
    </location>
</feature>
<dbReference type="EMBL" id="VMKP01000005">
    <property type="protein sequence ID" value="TVO63448.1"/>
    <property type="molecule type" value="Genomic_DNA"/>
</dbReference>
<dbReference type="Gene3D" id="3.40.50.300">
    <property type="entry name" value="P-loop containing nucleotide triphosphate hydrolases"/>
    <property type="match status" value="1"/>
</dbReference>
<dbReference type="CDD" id="cd01125">
    <property type="entry name" value="RepA_RSF1010_like"/>
    <property type="match status" value="1"/>
</dbReference>
<dbReference type="RefSeq" id="WP_144348463.1">
    <property type="nucleotide sequence ID" value="NZ_VMKP01000005.1"/>
</dbReference>
<name>A0A557REA2_9GAMM</name>